<reference evidence="1 2" key="1">
    <citation type="submission" date="2020-12" db="EMBL/GenBank/DDBJ databases">
        <title>Hymenobacter sp.</title>
        <authorList>
            <person name="Kim M.K."/>
        </authorList>
    </citation>
    <scope>NUCLEOTIDE SEQUENCE [LARGE SCALE GENOMIC DNA]</scope>
    <source>
        <strain evidence="1 2">BT442</strain>
    </source>
</reference>
<name>A0ABS0Q6K8_9BACT</name>
<comment type="caution">
    <text evidence="1">The sequence shown here is derived from an EMBL/GenBank/DDBJ whole genome shotgun (WGS) entry which is preliminary data.</text>
</comment>
<organism evidence="1 2">
    <name type="scientific">Hymenobacter negativus</name>
    <dbReference type="NCBI Taxonomy" id="2795026"/>
    <lineage>
        <taxon>Bacteria</taxon>
        <taxon>Pseudomonadati</taxon>
        <taxon>Bacteroidota</taxon>
        <taxon>Cytophagia</taxon>
        <taxon>Cytophagales</taxon>
        <taxon>Hymenobacteraceae</taxon>
        <taxon>Hymenobacter</taxon>
    </lineage>
</organism>
<keyword evidence="2" id="KW-1185">Reference proteome</keyword>
<evidence type="ECO:0000313" key="2">
    <source>
        <dbReference type="Proteomes" id="UP000625631"/>
    </source>
</evidence>
<gene>
    <name evidence="1" type="ORF">I7X13_09550</name>
</gene>
<dbReference type="RefSeq" id="WP_198075308.1">
    <property type="nucleotide sequence ID" value="NZ_JAEDAE010000003.1"/>
</dbReference>
<sequence length="149" mass="16637">MEISDIDQEVSDFDWFAVGADGYILHFASAGGVLPTSVAASKEELALIAEHFNRLPETLQADKVQVIASIKQEKGVRYDSFLHYARRGLFSFDKTRLEARLDTFYQLIARPQHPLMLSDLPAEIAVILSKTRGHFSVAIMTKVDVSVIL</sequence>
<accession>A0ABS0Q6K8</accession>
<protein>
    <submittedName>
        <fullName evidence="1">Uncharacterized protein</fullName>
    </submittedName>
</protein>
<evidence type="ECO:0000313" key="1">
    <source>
        <dbReference type="EMBL" id="MBH8558290.1"/>
    </source>
</evidence>
<dbReference type="Proteomes" id="UP000625631">
    <property type="component" value="Unassembled WGS sequence"/>
</dbReference>
<dbReference type="EMBL" id="JAEDAE010000003">
    <property type="protein sequence ID" value="MBH8558290.1"/>
    <property type="molecule type" value="Genomic_DNA"/>
</dbReference>
<proteinExistence type="predicted"/>